<dbReference type="AlphaFoldDB" id="F8Q7N2"/>
<reference evidence="2" key="1">
    <citation type="journal article" date="2011" name="Science">
        <title>The plant cell wall-decomposing machinery underlies the functional diversity of forest fungi.</title>
        <authorList>
            <person name="Eastwood D.C."/>
            <person name="Floudas D."/>
            <person name="Binder M."/>
            <person name="Majcherczyk A."/>
            <person name="Schneider P."/>
            <person name="Aerts A."/>
            <person name="Asiegbu F.O."/>
            <person name="Baker S.E."/>
            <person name="Barry K."/>
            <person name="Bendiksby M."/>
            <person name="Blumentritt M."/>
            <person name="Coutinho P.M."/>
            <person name="Cullen D."/>
            <person name="de Vries R.P."/>
            <person name="Gathman A."/>
            <person name="Goodell B."/>
            <person name="Henrissat B."/>
            <person name="Ihrmark K."/>
            <person name="Kauserud H."/>
            <person name="Kohler A."/>
            <person name="LaButti K."/>
            <person name="Lapidus A."/>
            <person name="Lavin J.L."/>
            <person name="Lee Y.-H."/>
            <person name="Lindquist E."/>
            <person name="Lilly W."/>
            <person name="Lucas S."/>
            <person name="Morin E."/>
            <person name="Murat C."/>
            <person name="Oguiza J.A."/>
            <person name="Park J."/>
            <person name="Pisabarro A.G."/>
            <person name="Riley R."/>
            <person name="Rosling A."/>
            <person name="Salamov A."/>
            <person name="Schmidt O."/>
            <person name="Schmutz J."/>
            <person name="Skrede I."/>
            <person name="Stenlid J."/>
            <person name="Wiebenga A."/>
            <person name="Xie X."/>
            <person name="Kuees U."/>
            <person name="Hibbett D.S."/>
            <person name="Hoffmeister D."/>
            <person name="Hoegberg N."/>
            <person name="Martin F."/>
            <person name="Grigoriev I.V."/>
            <person name="Watkinson S.C."/>
        </authorList>
    </citation>
    <scope>NUCLEOTIDE SEQUENCE [LARGE SCALE GENOMIC DNA]</scope>
    <source>
        <strain evidence="2">strain S7.3</strain>
    </source>
</reference>
<accession>F8Q7N2</accession>
<protein>
    <submittedName>
        <fullName evidence="1">Uncharacterized protein</fullName>
    </submittedName>
</protein>
<evidence type="ECO:0000313" key="2">
    <source>
        <dbReference type="Proteomes" id="UP000008063"/>
    </source>
</evidence>
<evidence type="ECO:0000313" key="1">
    <source>
        <dbReference type="EMBL" id="EGN95570.1"/>
    </source>
</evidence>
<sequence>MVAMVKKALWDKALFPDTENGFAGQLTDTSRHQLMQNVMVALNNNEDELVNEEQGLVGPIVAFINPPDSEHSSPPDLREYIYTVGKVILFNTTTSKQAFKLYYYQYTDLIKADMAQVNNFMQSSNLIQSSNIINKARTDMFGPFRHDHHCWYQDSLIGVLSLDVQTMLIVPFSKVG</sequence>
<proteinExistence type="predicted"/>
<organism evidence="2">
    <name type="scientific">Serpula lacrymans var. lacrymans (strain S7.3)</name>
    <name type="common">Dry rot fungus</name>
    <dbReference type="NCBI Taxonomy" id="936435"/>
    <lineage>
        <taxon>Eukaryota</taxon>
        <taxon>Fungi</taxon>
        <taxon>Dikarya</taxon>
        <taxon>Basidiomycota</taxon>
        <taxon>Agaricomycotina</taxon>
        <taxon>Agaricomycetes</taxon>
        <taxon>Agaricomycetidae</taxon>
        <taxon>Boletales</taxon>
        <taxon>Coniophorineae</taxon>
        <taxon>Serpulaceae</taxon>
        <taxon>Serpula</taxon>
    </lineage>
</organism>
<gene>
    <name evidence="1" type="ORF">SERLA73DRAFT_154939</name>
</gene>
<dbReference type="HOGENOM" id="CLU_1526069_0_0_1"/>
<dbReference type="Proteomes" id="UP000008063">
    <property type="component" value="Unassembled WGS sequence"/>
</dbReference>
<dbReference type="InParanoid" id="F8Q7N2"/>
<name>F8Q7N2_SERL3</name>
<dbReference type="EMBL" id="GL945485">
    <property type="protein sequence ID" value="EGN95570.1"/>
    <property type="molecule type" value="Genomic_DNA"/>
</dbReference>
<keyword evidence="2" id="KW-1185">Reference proteome</keyword>